<evidence type="ECO:0000313" key="2">
    <source>
        <dbReference type="EMBL" id="ETS04367.1"/>
    </source>
</evidence>
<dbReference type="KEGG" id="trr:M419DRAFT_122318"/>
<feature type="signal peptide" evidence="1">
    <location>
        <begin position="1"/>
        <end position="24"/>
    </location>
</feature>
<accession>A0A024SIY0</accession>
<dbReference type="HOGENOM" id="CLU_2905779_0_0_1"/>
<proteinExistence type="predicted"/>
<feature type="chain" id="PRO_5001533977" evidence="1">
    <location>
        <begin position="25"/>
        <end position="62"/>
    </location>
</feature>
<keyword evidence="1" id="KW-0732">Signal</keyword>
<name>A0A024SIY0_HYPJR</name>
<organism evidence="2 3">
    <name type="scientific">Hypocrea jecorina (strain ATCC 56765 / BCRC 32924 / NRRL 11460 / Rut C-30)</name>
    <name type="common">Trichoderma reesei</name>
    <dbReference type="NCBI Taxonomy" id="1344414"/>
    <lineage>
        <taxon>Eukaryota</taxon>
        <taxon>Fungi</taxon>
        <taxon>Dikarya</taxon>
        <taxon>Ascomycota</taxon>
        <taxon>Pezizomycotina</taxon>
        <taxon>Sordariomycetes</taxon>
        <taxon>Hypocreomycetidae</taxon>
        <taxon>Hypocreales</taxon>
        <taxon>Hypocreaceae</taxon>
        <taxon>Trichoderma</taxon>
    </lineage>
</organism>
<dbReference type="EMBL" id="KI911141">
    <property type="protein sequence ID" value="ETS04367.1"/>
    <property type="molecule type" value="Genomic_DNA"/>
</dbReference>
<evidence type="ECO:0000313" key="3">
    <source>
        <dbReference type="Proteomes" id="UP000024376"/>
    </source>
</evidence>
<reference evidence="3" key="1">
    <citation type="journal article" date="2013" name="Ind. Biotechnol.">
        <title>Comparative genomics analysis of Trichoderma reesei strains.</title>
        <authorList>
            <person name="Koike H."/>
            <person name="Aerts A."/>
            <person name="LaButti K."/>
            <person name="Grigoriev I.V."/>
            <person name="Baker S.E."/>
        </authorList>
    </citation>
    <scope>NUCLEOTIDE SEQUENCE [LARGE SCALE GENOMIC DNA]</scope>
    <source>
        <strain evidence="3">ATCC 56765 / BCRC 32924 / NRRL 11460 / Rut C-30</strain>
    </source>
</reference>
<evidence type="ECO:0000256" key="1">
    <source>
        <dbReference type="SAM" id="SignalP"/>
    </source>
</evidence>
<gene>
    <name evidence="2" type="ORF">M419DRAFT_122318</name>
</gene>
<protein>
    <submittedName>
        <fullName evidence="2">Uncharacterized protein</fullName>
    </submittedName>
</protein>
<dbReference type="AlphaFoldDB" id="A0A024SIY0"/>
<dbReference type="Proteomes" id="UP000024376">
    <property type="component" value="Unassembled WGS sequence"/>
</dbReference>
<sequence length="62" mass="6990">MMAKLNNAFCGLLTDFWRWIAVFASAEVRCVRRIVTDGVEHLGGPFRCVTVASVGKHHREET</sequence>